<dbReference type="EMBL" id="JAGYWB010000013">
    <property type="protein sequence ID" value="KAI0500102.1"/>
    <property type="molecule type" value="Genomic_DNA"/>
</dbReference>
<evidence type="ECO:0000313" key="2">
    <source>
        <dbReference type="Proteomes" id="UP000829196"/>
    </source>
</evidence>
<name>A0A8T3AWL7_DENNO</name>
<comment type="caution">
    <text evidence="1">The sequence shown here is derived from an EMBL/GenBank/DDBJ whole genome shotgun (WGS) entry which is preliminary data.</text>
</comment>
<evidence type="ECO:0000313" key="1">
    <source>
        <dbReference type="EMBL" id="KAI0500102.1"/>
    </source>
</evidence>
<gene>
    <name evidence="1" type="ORF">KFK09_018310</name>
</gene>
<proteinExistence type="predicted"/>
<keyword evidence="2" id="KW-1185">Reference proteome</keyword>
<accession>A0A8T3AWL7</accession>
<organism evidence="1 2">
    <name type="scientific">Dendrobium nobile</name>
    <name type="common">Orchid</name>
    <dbReference type="NCBI Taxonomy" id="94219"/>
    <lineage>
        <taxon>Eukaryota</taxon>
        <taxon>Viridiplantae</taxon>
        <taxon>Streptophyta</taxon>
        <taxon>Embryophyta</taxon>
        <taxon>Tracheophyta</taxon>
        <taxon>Spermatophyta</taxon>
        <taxon>Magnoliopsida</taxon>
        <taxon>Liliopsida</taxon>
        <taxon>Asparagales</taxon>
        <taxon>Orchidaceae</taxon>
        <taxon>Epidendroideae</taxon>
        <taxon>Malaxideae</taxon>
        <taxon>Dendrobiinae</taxon>
        <taxon>Dendrobium</taxon>
    </lineage>
</organism>
<dbReference type="AlphaFoldDB" id="A0A8T3AWL7"/>
<reference evidence="1" key="1">
    <citation type="journal article" date="2022" name="Front. Genet.">
        <title>Chromosome-Scale Assembly of the Dendrobium nobile Genome Provides Insights Into the Molecular Mechanism of the Biosynthesis of the Medicinal Active Ingredient of Dendrobium.</title>
        <authorList>
            <person name="Xu Q."/>
            <person name="Niu S.-C."/>
            <person name="Li K.-L."/>
            <person name="Zheng P.-J."/>
            <person name="Zhang X.-J."/>
            <person name="Jia Y."/>
            <person name="Liu Y."/>
            <person name="Niu Y.-X."/>
            <person name="Yu L.-H."/>
            <person name="Chen D.-F."/>
            <person name="Zhang G.-Q."/>
        </authorList>
    </citation>
    <scope>NUCLEOTIDE SEQUENCE</scope>
    <source>
        <tissue evidence="1">Leaf</tissue>
    </source>
</reference>
<dbReference type="Proteomes" id="UP000829196">
    <property type="component" value="Unassembled WGS sequence"/>
</dbReference>
<protein>
    <submittedName>
        <fullName evidence="1">Uncharacterized protein</fullName>
    </submittedName>
</protein>
<sequence length="210" mass="23265">MGNIVWTNIKTFSLLKDRLRYIEERESWREKAGGKGLVSEAAVRFLFDTAVGRIVCLTASMEETNVDIDQNYKKMDSGTSDNLSGVPSGGDALDMKPREIITCMESKFELQVSYVKSGAVRPGSVDCRTSSRITLLAVLPAKPAVSDPSVPVHLYNRQSSICSLSPPPFHLFFARLLPLAVHFQPHPVVFSAIRQHLLSISFILLFPSLL</sequence>